<sequence>MNLLRSRFRKKLNKDALDFTSSFAFDKKLCKYDIAGSIAHAKMLGKCGIITKKESGKIIKCLARICREIDTGKLKFSETSEDIHMAVEQMLIRKIGETGKKLHTARSRNDQVALDLRMFLRDAAADIKLLLKVLQEVIIKTAQKNIGAVMPGYTHLQHAQPVLFSHHIMAYFWMLDRDAGRLSDCLKRINVMPLGSGPLAGTSFPIDRKYTAKLLGFSEVSQNSIDAVSDRDFAIETLGCLSIIMVHLSRFSEELVLWSSPEFGFVDIDESFCTGSSIMPQKKNPDVAELVRGKTGRVIGSLNSLLVTMKGLPLSYNSDMQEDKEAVFDAVTTVKKCLRIYSCLLENITINRKKMLQSADDGFSTATDLADYLVREGLPFREAYSVACKIVNSCLENGKRLDELTLKELKAFSQKFSGDVYRNLKPENAVGSRKSSGGTAKVRVLEQIRLARRKLKVKIITDNFLYY</sequence>
<evidence type="ECO:0000256" key="2">
    <source>
        <dbReference type="ARBA" id="ARBA00012338"/>
    </source>
</evidence>
<dbReference type="PRINTS" id="PR00149">
    <property type="entry name" value="FUMRATELYASE"/>
</dbReference>
<dbReference type="FunFam" id="1.20.200.10:FF:000015">
    <property type="entry name" value="argininosuccinate lyase isoform X2"/>
    <property type="match status" value="1"/>
</dbReference>
<evidence type="ECO:0000256" key="3">
    <source>
        <dbReference type="ARBA" id="ARBA00022571"/>
    </source>
</evidence>
<proteinExistence type="inferred from homology"/>
<keyword evidence="5" id="KW-0963">Cytoplasm</keyword>
<dbReference type="PROSITE" id="PS00163">
    <property type="entry name" value="FUMARATE_LYASES"/>
    <property type="match status" value="1"/>
</dbReference>
<dbReference type="PANTHER" id="PTHR43814">
    <property type="entry name" value="ARGININOSUCCINATE LYASE"/>
    <property type="match status" value="1"/>
</dbReference>
<organism evidence="8 9">
    <name type="scientific">Candidatus Desantisbacteria bacterium CG_4_10_14_0_8_um_filter_48_22</name>
    <dbReference type="NCBI Taxonomy" id="1974543"/>
    <lineage>
        <taxon>Bacteria</taxon>
        <taxon>Candidatus Desantisiibacteriota</taxon>
    </lineage>
</organism>
<dbReference type="InterPro" id="IPR008948">
    <property type="entry name" value="L-Aspartase-like"/>
</dbReference>
<dbReference type="Gene3D" id="1.10.275.10">
    <property type="entry name" value="Fumarase/aspartase (N-terminal domain)"/>
    <property type="match status" value="1"/>
</dbReference>
<reference evidence="9" key="1">
    <citation type="submission" date="2017-09" db="EMBL/GenBank/DDBJ databases">
        <title>Depth-based differentiation of microbial function through sediment-hosted aquifers and enrichment of novel symbionts in the deep terrestrial subsurface.</title>
        <authorList>
            <person name="Probst A.J."/>
            <person name="Ladd B."/>
            <person name="Jarett J.K."/>
            <person name="Geller-Mcgrath D.E."/>
            <person name="Sieber C.M.K."/>
            <person name="Emerson J.B."/>
            <person name="Anantharaman K."/>
            <person name="Thomas B.C."/>
            <person name="Malmstrom R."/>
            <person name="Stieglmeier M."/>
            <person name="Klingl A."/>
            <person name="Woyke T."/>
            <person name="Ryan C.M."/>
            <person name="Banfield J.F."/>
        </authorList>
    </citation>
    <scope>NUCLEOTIDE SEQUENCE [LARGE SCALE GENOMIC DNA]</scope>
</reference>
<dbReference type="HAMAP" id="MF_00006">
    <property type="entry name" value="Arg_succ_lyase"/>
    <property type="match status" value="1"/>
</dbReference>
<dbReference type="GO" id="GO:0004056">
    <property type="term" value="F:argininosuccinate lyase activity"/>
    <property type="evidence" value="ECO:0007669"/>
    <property type="project" value="UniProtKB-UniRule"/>
</dbReference>
<feature type="domain" description="Fumarate lyase N-terminal" evidence="6">
    <location>
        <begin position="18"/>
        <end position="300"/>
    </location>
</feature>
<name>A0A2M7S9G9_9BACT</name>
<keyword evidence="4 5" id="KW-0028">Amino-acid biosynthesis</keyword>
<dbReference type="InterPro" id="IPR022761">
    <property type="entry name" value="Fumarate_lyase_N"/>
</dbReference>
<dbReference type="Gene3D" id="1.20.200.10">
    <property type="entry name" value="Fumarase/aspartase (Central domain)"/>
    <property type="match status" value="1"/>
</dbReference>
<dbReference type="FunFam" id="1.10.40.30:FF:000001">
    <property type="entry name" value="Argininosuccinate lyase"/>
    <property type="match status" value="1"/>
</dbReference>
<dbReference type="PANTHER" id="PTHR43814:SF1">
    <property type="entry name" value="ARGININOSUCCINATE LYASE"/>
    <property type="match status" value="1"/>
</dbReference>
<dbReference type="GO" id="GO:0042450">
    <property type="term" value="P:L-arginine biosynthetic process via ornithine"/>
    <property type="evidence" value="ECO:0007669"/>
    <property type="project" value="UniProtKB-UniRule"/>
</dbReference>
<dbReference type="Gene3D" id="1.10.40.30">
    <property type="entry name" value="Fumarase/aspartase (C-terminal domain)"/>
    <property type="match status" value="1"/>
</dbReference>
<dbReference type="FunFam" id="1.10.275.10:FF:000002">
    <property type="entry name" value="Argininosuccinate lyase"/>
    <property type="match status" value="1"/>
</dbReference>
<gene>
    <name evidence="5 8" type="primary">argH</name>
    <name evidence="8" type="ORF">COY52_08050</name>
</gene>
<dbReference type="PRINTS" id="PR00145">
    <property type="entry name" value="ARGSUCLYASE"/>
</dbReference>
<dbReference type="EMBL" id="PFMR01000212">
    <property type="protein sequence ID" value="PIZ16078.1"/>
    <property type="molecule type" value="Genomic_DNA"/>
</dbReference>
<dbReference type="UniPathway" id="UPA00068">
    <property type="reaction ID" value="UER00114"/>
</dbReference>
<dbReference type="Proteomes" id="UP000229307">
    <property type="component" value="Unassembled WGS sequence"/>
</dbReference>
<protein>
    <recommendedName>
        <fullName evidence="2 5">Argininosuccinate lyase</fullName>
        <shortName evidence="5">ASAL</shortName>
        <ecNumber evidence="2 5">4.3.2.1</ecNumber>
    </recommendedName>
    <alternativeName>
        <fullName evidence="5">Arginosuccinase</fullName>
    </alternativeName>
</protein>
<comment type="catalytic activity">
    <reaction evidence="5">
        <text>2-(N(omega)-L-arginino)succinate = fumarate + L-arginine</text>
        <dbReference type="Rhea" id="RHEA:24020"/>
        <dbReference type="ChEBI" id="CHEBI:29806"/>
        <dbReference type="ChEBI" id="CHEBI:32682"/>
        <dbReference type="ChEBI" id="CHEBI:57472"/>
        <dbReference type="EC" id="4.3.2.1"/>
    </reaction>
</comment>
<dbReference type="AlphaFoldDB" id="A0A2M7S9G9"/>
<dbReference type="InterPro" id="IPR024083">
    <property type="entry name" value="Fumarase/histidase_N"/>
</dbReference>
<dbReference type="NCBIfam" id="TIGR00838">
    <property type="entry name" value="argH"/>
    <property type="match status" value="1"/>
</dbReference>
<dbReference type="InterPro" id="IPR000362">
    <property type="entry name" value="Fumarate_lyase_fam"/>
</dbReference>
<keyword evidence="3 5" id="KW-0055">Arginine biosynthesis</keyword>
<dbReference type="InterPro" id="IPR009049">
    <property type="entry name" value="Argininosuccinate_lyase"/>
</dbReference>
<evidence type="ECO:0000256" key="5">
    <source>
        <dbReference type="HAMAP-Rule" id="MF_00006"/>
    </source>
</evidence>
<keyword evidence="5 8" id="KW-0456">Lyase</keyword>
<comment type="similarity">
    <text evidence="5">Belongs to the lyase 1 family. Argininosuccinate lyase subfamily.</text>
</comment>
<comment type="pathway">
    <text evidence="1 5">Amino-acid biosynthesis; L-arginine biosynthesis; L-arginine from L-ornithine and carbamoyl phosphate: step 3/3.</text>
</comment>
<dbReference type="EC" id="4.3.2.1" evidence="2 5"/>
<evidence type="ECO:0000256" key="1">
    <source>
        <dbReference type="ARBA" id="ARBA00004941"/>
    </source>
</evidence>
<evidence type="ECO:0000259" key="6">
    <source>
        <dbReference type="Pfam" id="PF00206"/>
    </source>
</evidence>
<dbReference type="GO" id="GO:0005829">
    <property type="term" value="C:cytosol"/>
    <property type="evidence" value="ECO:0007669"/>
    <property type="project" value="TreeGrafter"/>
</dbReference>
<comment type="subcellular location">
    <subcellularLocation>
        <location evidence="5">Cytoplasm</location>
    </subcellularLocation>
</comment>
<accession>A0A2M7S9G9</accession>
<evidence type="ECO:0000256" key="4">
    <source>
        <dbReference type="ARBA" id="ARBA00022605"/>
    </source>
</evidence>
<dbReference type="InterPro" id="IPR029419">
    <property type="entry name" value="Arg_succ_lyase_C"/>
</dbReference>
<evidence type="ECO:0000313" key="8">
    <source>
        <dbReference type="EMBL" id="PIZ16078.1"/>
    </source>
</evidence>
<dbReference type="CDD" id="cd01359">
    <property type="entry name" value="Argininosuccinate_lyase"/>
    <property type="match status" value="1"/>
</dbReference>
<evidence type="ECO:0000313" key="9">
    <source>
        <dbReference type="Proteomes" id="UP000229307"/>
    </source>
</evidence>
<feature type="domain" description="Argininosuccinate lyase C-terminal" evidence="7">
    <location>
        <begin position="363"/>
        <end position="430"/>
    </location>
</feature>
<dbReference type="InterPro" id="IPR020557">
    <property type="entry name" value="Fumarate_lyase_CS"/>
</dbReference>
<dbReference type="SUPFAM" id="SSF48557">
    <property type="entry name" value="L-aspartase-like"/>
    <property type="match status" value="1"/>
</dbReference>
<evidence type="ECO:0000259" key="7">
    <source>
        <dbReference type="Pfam" id="PF14698"/>
    </source>
</evidence>
<dbReference type="Pfam" id="PF00206">
    <property type="entry name" value="Lyase_1"/>
    <property type="match status" value="1"/>
</dbReference>
<comment type="caution">
    <text evidence="8">The sequence shown here is derived from an EMBL/GenBank/DDBJ whole genome shotgun (WGS) entry which is preliminary data.</text>
</comment>
<dbReference type="Pfam" id="PF14698">
    <property type="entry name" value="ASL_C2"/>
    <property type="match status" value="1"/>
</dbReference>